<dbReference type="InterPro" id="IPR004839">
    <property type="entry name" value="Aminotransferase_I/II_large"/>
</dbReference>
<dbReference type="PANTHER" id="PTHR42885">
    <property type="entry name" value="HISTIDINOL-PHOSPHATE AMINOTRANSFERASE-RELATED"/>
    <property type="match status" value="1"/>
</dbReference>
<comment type="catalytic activity">
    <reaction evidence="10 11">
        <text>L-histidinol phosphate + 2-oxoglutarate = 3-(imidazol-4-yl)-2-oxopropyl phosphate + L-glutamate</text>
        <dbReference type="Rhea" id="RHEA:23744"/>
        <dbReference type="ChEBI" id="CHEBI:16810"/>
        <dbReference type="ChEBI" id="CHEBI:29985"/>
        <dbReference type="ChEBI" id="CHEBI:57766"/>
        <dbReference type="ChEBI" id="CHEBI:57980"/>
        <dbReference type="EC" id="2.6.1.9"/>
    </reaction>
</comment>
<dbReference type="InterPro" id="IPR005861">
    <property type="entry name" value="HisP_aminotrans"/>
</dbReference>
<dbReference type="EMBL" id="BAABKY010000005">
    <property type="protein sequence ID" value="GAA5081537.1"/>
    <property type="molecule type" value="Genomic_DNA"/>
</dbReference>
<comment type="cofactor">
    <cofactor evidence="1 11">
        <name>pyridoxal 5'-phosphate</name>
        <dbReference type="ChEBI" id="CHEBI:597326"/>
    </cofactor>
</comment>
<keyword evidence="7 11" id="KW-0808">Transferase</keyword>
<organism evidence="13 14">
    <name type="scientific">Lysobacter panacisoli</name>
    <dbReference type="NCBI Taxonomy" id="1255263"/>
    <lineage>
        <taxon>Bacteria</taxon>
        <taxon>Pseudomonadati</taxon>
        <taxon>Pseudomonadota</taxon>
        <taxon>Gammaproteobacteria</taxon>
        <taxon>Lysobacterales</taxon>
        <taxon>Lysobacteraceae</taxon>
        <taxon>Lysobacter</taxon>
    </lineage>
</organism>
<dbReference type="HAMAP" id="MF_01023">
    <property type="entry name" value="HisC_aminotrans_2"/>
    <property type="match status" value="1"/>
</dbReference>
<comment type="caution">
    <text evidence="13">The sequence shown here is derived from an EMBL/GenBank/DDBJ whole genome shotgun (WGS) entry which is preliminary data.</text>
</comment>
<reference evidence="14" key="1">
    <citation type="journal article" date="2019" name="Int. J. Syst. Evol. Microbiol.">
        <title>The Global Catalogue of Microorganisms (GCM) 10K type strain sequencing project: providing services to taxonomists for standard genome sequencing and annotation.</title>
        <authorList>
            <consortium name="The Broad Institute Genomics Platform"/>
            <consortium name="The Broad Institute Genome Sequencing Center for Infectious Disease"/>
            <person name="Wu L."/>
            <person name="Ma J."/>
        </authorList>
    </citation>
    <scope>NUCLEOTIDE SEQUENCE [LARGE SCALE GENOMIC DNA]</scope>
    <source>
        <strain evidence="14">JCM 19212</strain>
    </source>
</reference>
<evidence type="ECO:0000256" key="9">
    <source>
        <dbReference type="ARBA" id="ARBA00023102"/>
    </source>
</evidence>
<feature type="domain" description="Aminotransferase class I/classII large" evidence="12">
    <location>
        <begin position="52"/>
        <end position="362"/>
    </location>
</feature>
<dbReference type="EC" id="2.6.1.9" evidence="11"/>
<evidence type="ECO:0000256" key="1">
    <source>
        <dbReference type="ARBA" id="ARBA00001933"/>
    </source>
</evidence>
<comment type="subunit">
    <text evidence="4 11">Homodimer.</text>
</comment>
<gene>
    <name evidence="13" type="primary">hisC_2</name>
    <name evidence="11" type="synonym">hisC</name>
    <name evidence="13" type="ORF">GCM10025759_31980</name>
</gene>
<evidence type="ECO:0000256" key="11">
    <source>
        <dbReference type="HAMAP-Rule" id="MF_01023"/>
    </source>
</evidence>
<protein>
    <recommendedName>
        <fullName evidence="11">Histidinol-phosphate aminotransferase</fullName>
        <ecNumber evidence="11">2.6.1.9</ecNumber>
    </recommendedName>
    <alternativeName>
        <fullName evidence="11">Imidazole acetol-phosphate transaminase</fullName>
    </alternativeName>
</protein>
<dbReference type="Gene3D" id="3.40.640.10">
    <property type="entry name" value="Type I PLP-dependent aspartate aminotransferase-like (Major domain)"/>
    <property type="match status" value="1"/>
</dbReference>
<comment type="similarity">
    <text evidence="3 11">Belongs to the class-II pyridoxal-phosphate-dependent aminotransferase family. Histidinol-phosphate aminotransferase subfamily.</text>
</comment>
<dbReference type="PANTHER" id="PTHR42885:SF2">
    <property type="entry name" value="HISTIDINOL-PHOSPHATE AMINOTRANSFERASE"/>
    <property type="match status" value="1"/>
</dbReference>
<evidence type="ECO:0000256" key="3">
    <source>
        <dbReference type="ARBA" id="ARBA00007970"/>
    </source>
</evidence>
<dbReference type="CDD" id="cd00609">
    <property type="entry name" value="AAT_like"/>
    <property type="match status" value="1"/>
</dbReference>
<evidence type="ECO:0000256" key="8">
    <source>
        <dbReference type="ARBA" id="ARBA00022898"/>
    </source>
</evidence>
<evidence type="ECO:0000256" key="7">
    <source>
        <dbReference type="ARBA" id="ARBA00022679"/>
    </source>
</evidence>
<keyword evidence="8 11" id="KW-0663">Pyridoxal phosphate</keyword>
<evidence type="ECO:0000256" key="2">
    <source>
        <dbReference type="ARBA" id="ARBA00005011"/>
    </source>
</evidence>
<evidence type="ECO:0000259" key="12">
    <source>
        <dbReference type="Pfam" id="PF00155"/>
    </source>
</evidence>
<dbReference type="Proteomes" id="UP001501083">
    <property type="component" value="Unassembled WGS sequence"/>
</dbReference>
<evidence type="ECO:0000256" key="5">
    <source>
        <dbReference type="ARBA" id="ARBA00022576"/>
    </source>
</evidence>
<comment type="pathway">
    <text evidence="2 11">Amino-acid biosynthesis; L-histidine biosynthesis; L-histidine from 5-phospho-alpha-D-ribose 1-diphosphate: step 7/9.</text>
</comment>
<accession>A0ABP9LMI2</accession>
<evidence type="ECO:0000256" key="6">
    <source>
        <dbReference type="ARBA" id="ARBA00022605"/>
    </source>
</evidence>
<keyword evidence="6 11" id="KW-0028">Amino-acid biosynthesis</keyword>
<dbReference type="NCBIfam" id="TIGR01141">
    <property type="entry name" value="hisC"/>
    <property type="match status" value="1"/>
</dbReference>
<keyword evidence="9 11" id="KW-0368">Histidine biosynthesis</keyword>
<keyword evidence="5 11" id="KW-0032">Aminotransferase</keyword>
<evidence type="ECO:0000313" key="13">
    <source>
        <dbReference type="EMBL" id="GAA5081537.1"/>
    </source>
</evidence>
<dbReference type="InterPro" id="IPR015422">
    <property type="entry name" value="PyrdxlP-dep_Trfase_small"/>
</dbReference>
<dbReference type="Gene3D" id="3.90.1150.10">
    <property type="entry name" value="Aspartate Aminotransferase, domain 1"/>
    <property type="match status" value="1"/>
</dbReference>
<evidence type="ECO:0000313" key="14">
    <source>
        <dbReference type="Proteomes" id="UP001501083"/>
    </source>
</evidence>
<sequence>MNAMLDATPTTGPIALLREDLRDFAGYRSARSEKLQGHIWLNANESPWANPADRDGALRRYPDPQPQQLREALAALYGCVPEQLLAGRGSDEGIDLLVRAFCRPGGDAIVVSTPTFGMYAVSARLHGTRVIDVPLREADGEWICDLSAIGDAAIAQSARIVFLCSPGNPTGALLPLKDIAALAGRLERRALVVVDEAYIEYAGAESAISLIGVQRNIVVLRTLSKAHALAAVRIGSVIGDAELIEALRRCQAPYPLPVACVAQALAALDGNAATTTRDRISAVQAEREGLQRRLASVRGVRRVYPSRANFVLVRFDDAQDAFERLLSVGVVVRDMRAAQGLGDALRISLGTPAQNAAVIGALEGVRA</sequence>
<evidence type="ECO:0000256" key="4">
    <source>
        <dbReference type="ARBA" id="ARBA00011738"/>
    </source>
</evidence>
<feature type="modified residue" description="N6-(pyridoxal phosphate)lysine" evidence="11">
    <location>
        <position position="225"/>
    </location>
</feature>
<dbReference type="InterPro" id="IPR015421">
    <property type="entry name" value="PyrdxlP-dep_Trfase_major"/>
</dbReference>
<evidence type="ECO:0000256" key="10">
    <source>
        <dbReference type="ARBA" id="ARBA00047481"/>
    </source>
</evidence>
<keyword evidence="14" id="KW-1185">Reference proteome</keyword>
<dbReference type="InterPro" id="IPR015424">
    <property type="entry name" value="PyrdxlP-dep_Trfase"/>
</dbReference>
<dbReference type="Pfam" id="PF00155">
    <property type="entry name" value="Aminotran_1_2"/>
    <property type="match status" value="1"/>
</dbReference>
<name>A0ABP9LMI2_9GAMM</name>
<dbReference type="SUPFAM" id="SSF53383">
    <property type="entry name" value="PLP-dependent transferases"/>
    <property type="match status" value="1"/>
</dbReference>
<proteinExistence type="inferred from homology"/>